<dbReference type="EMBL" id="BLTE01000028">
    <property type="protein sequence ID" value="GFK95980.1"/>
    <property type="molecule type" value="Genomic_DNA"/>
</dbReference>
<accession>A0A6V8LYW3</accession>
<evidence type="ECO:0000256" key="3">
    <source>
        <dbReference type="SAM" id="Phobius"/>
    </source>
</evidence>
<dbReference type="Gene3D" id="3.90.550.10">
    <property type="entry name" value="Spore Coat Polysaccharide Biosynthesis Protein SpsA, Chain A"/>
    <property type="match status" value="1"/>
</dbReference>
<sequence>MTLDRVSVVVTTRNEARNIGNCLESVKAQGYPAELVEIIVVDNASTDDTQAIARRYTDKVFDKGPERSAQRNFGFAQATGDVLVFLDADMILSASVLERSVAMLRQGYDALYIPEIVLGRGFFPTVRRFERSFYDATVIDCVRAFTRRAFDQAGGFDESLTGPEDWDFDKRMRASARVGLLSTYDFDRVDAYVRSLPGTPRAGAGLGPETPRAGAAKAPAQDSGPELAARLAGYEALSRDDRPLLFHNEAAFDLWRYLTKKTYYGGSFEAYIAKWPAGDADIRRQFGAFYRFFGVFLENGRWRRLLSHPRLTFGMYFLRFLVGLSYLLDKLKR</sequence>
<feature type="region of interest" description="Disordered" evidence="2">
    <location>
        <begin position="200"/>
        <end position="221"/>
    </location>
</feature>
<evidence type="ECO:0000256" key="1">
    <source>
        <dbReference type="ARBA" id="ARBA00038494"/>
    </source>
</evidence>
<dbReference type="Proteomes" id="UP000494245">
    <property type="component" value="Unassembled WGS sequence"/>
</dbReference>
<dbReference type="AlphaFoldDB" id="A0A6V8LYW3"/>
<dbReference type="GO" id="GO:0016757">
    <property type="term" value="F:glycosyltransferase activity"/>
    <property type="evidence" value="ECO:0007669"/>
    <property type="project" value="UniProtKB-KW"/>
</dbReference>
<keyword evidence="3" id="KW-1133">Transmembrane helix</keyword>
<evidence type="ECO:0000313" key="5">
    <source>
        <dbReference type="EMBL" id="GFK95980.1"/>
    </source>
</evidence>
<proteinExistence type="inferred from homology"/>
<keyword evidence="6" id="KW-1185">Reference proteome</keyword>
<dbReference type="PANTHER" id="PTHR43630">
    <property type="entry name" value="POLY-BETA-1,6-N-ACETYL-D-GLUCOSAMINE SYNTHASE"/>
    <property type="match status" value="1"/>
</dbReference>
<comment type="similarity">
    <text evidence="1">Belongs to the glycosyltransferase 2 family. WaaE/KdtX subfamily.</text>
</comment>
<evidence type="ECO:0000256" key="2">
    <source>
        <dbReference type="SAM" id="MobiDB-lite"/>
    </source>
</evidence>
<feature type="transmembrane region" description="Helical" evidence="3">
    <location>
        <begin position="311"/>
        <end position="328"/>
    </location>
</feature>
<protein>
    <submittedName>
        <fullName evidence="5">GalNAc(5)-diNAcBac-PP-undecaprenol beta-1,3-glucosyltransferase</fullName>
        <ecNumber evidence="5">2.4.1.293</ecNumber>
    </submittedName>
</protein>
<evidence type="ECO:0000259" key="4">
    <source>
        <dbReference type="Pfam" id="PF00535"/>
    </source>
</evidence>
<keyword evidence="3" id="KW-0472">Membrane</keyword>
<dbReference type="SUPFAM" id="SSF53448">
    <property type="entry name" value="Nucleotide-diphospho-sugar transferases"/>
    <property type="match status" value="1"/>
</dbReference>
<feature type="domain" description="Glycosyltransferase 2-like" evidence="4">
    <location>
        <begin position="7"/>
        <end position="119"/>
    </location>
</feature>
<name>A0A6V8LYW3_9BACT</name>
<gene>
    <name evidence="5" type="primary">pglI</name>
    <name evidence="5" type="ORF">NNJEOMEG_03854</name>
</gene>
<reference evidence="5 6" key="2">
    <citation type="submission" date="2020-05" db="EMBL/GenBank/DDBJ databases">
        <title>Draft genome sequence of Desulfovibrio sp. strainFSS-1.</title>
        <authorList>
            <person name="Shimoshige H."/>
            <person name="Kobayashi H."/>
            <person name="Maekawa T."/>
        </authorList>
    </citation>
    <scope>NUCLEOTIDE SEQUENCE [LARGE SCALE GENOMIC DNA]</scope>
    <source>
        <strain evidence="5 6">SIID29052-01</strain>
    </source>
</reference>
<evidence type="ECO:0000313" key="6">
    <source>
        <dbReference type="Proteomes" id="UP000494245"/>
    </source>
</evidence>
<comment type="caution">
    <text evidence="5">The sequence shown here is derived from an EMBL/GenBank/DDBJ whole genome shotgun (WGS) entry which is preliminary data.</text>
</comment>
<dbReference type="InterPro" id="IPR001173">
    <property type="entry name" value="Glyco_trans_2-like"/>
</dbReference>
<dbReference type="InterPro" id="IPR029044">
    <property type="entry name" value="Nucleotide-diphossugar_trans"/>
</dbReference>
<dbReference type="Pfam" id="PF00535">
    <property type="entry name" value="Glycos_transf_2"/>
    <property type="match status" value="1"/>
</dbReference>
<organism evidence="5 6">
    <name type="scientific">Fundidesulfovibrio magnetotacticus</name>
    <dbReference type="NCBI Taxonomy" id="2730080"/>
    <lineage>
        <taxon>Bacteria</taxon>
        <taxon>Pseudomonadati</taxon>
        <taxon>Thermodesulfobacteriota</taxon>
        <taxon>Desulfovibrionia</taxon>
        <taxon>Desulfovibrionales</taxon>
        <taxon>Desulfovibrionaceae</taxon>
        <taxon>Fundidesulfovibrio</taxon>
    </lineage>
</organism>
<dbReference type="EC" id="2.4.1.293" evidence="5"/>
<keyword evidence="3" id="KW-0812">Transmembrane</keyword>
<dbReference type="PANTHER" id="PTHR43630:SF2">
    <property type="entry name" value="GLYCOSYLTRANSFERASE"/>
    <property type="match status" value="1"/>
</dbReference>
<keyword evidence="5" id="KW-0808">Transferase</keyword>
<keyword evidence="5" id="KW-0328">Glycosyltransferase</keyword>
<dbReference type="RefSeq" id="WP_173087117.1">
    <property type="nucleotide sequence ID" value="NZ_BLTE01000028.1"/>
</dbReference>
<reference evidence="5 6" key="1">
    <citation type="submission" date="2020-04" db="EMBL/GenBank/DDBJ databases">
        <authorList>
            <consortium name="Desulfovibrio sp. FSS-1 genome sequencing consortium"/>
            <person name="Shimoshige H."/>
            <person name="Kobayashi H."/>
            <person name="Maekawa T."/>
        </authorList>
    </citation>
    <scope>NUCLEOTIDE SEQUENCE [LARGE SCALE GENOMIC DNA]</scope>
    <source>
        <strain evidence="5 6">SIID29052-01</strain>
    </source>
</reference>